<evidence type="ECO:0000256" key="1">
    <source>
        <dbReference type="SAM" id="MobiDB-lite"/>
    </source>
</evidence>
<dbReference type="PROSITE" id="PS50097">
    <property type="entry name" value="BTB"/>
    <property type="match status" value="1"/>
</dbReference>
<feature type="chain" id="PRO_5044809390" description="BTB domain-containing protein" evidence="2">
    <location>
        <begin position="24"/>
        <end position="327"/>
    </location>
</feature>
<dbReference type="SMART" id="SM00225">
    <property type="entry name" value="BTB"/>
    <property type="match status" value="1"/>
</dbReference>
<dbReference type="EMBL" id="JBICBT010000045">
    <property type="protein sequence ID" value="KAL3125202.1"/>
    <property type="molecule type" value="Genomic_DNA"/>
</dbReference>
<comment type="caution">
    <text evidence="4">The sequence shown here is derived from an EMBL/GenBank/DDBJ whole genome shotgun (WGS) entry which is preliminary data.</text>
</comment>
<keyword evidence="5" id="KW-1185">Reference proteome</keyword>
<reference evidence="4 5" key="1">
    <citation type="submission" date="2024-10" db="EMBL/GenBank/DDBJ databases">
        <authorList>
            <person name="Kim D."/>
        </authorList>
    </citation>
    <scope>NUCLEOTIDE SEQUENCE [LARGE SCALE GENOMIC DNA]</scope>
    <source>
        <strain evidence="4">BH-2024</strain>
    </source>
</reference>
<dbReference type="AlphaFoldDB" id="A0ABD2MDR4"/>
<dbReference type="Gene3D" id="3.30.710.10">
    <property type="entry name" value="Potassium Channel Kv1.1, Chain A"/>
    <property type="match status" value="1"/>
</dbReference>
<protein>
    <recommendedName>
        <fullName evidence="3">BTB domain-containing protein</fullName>
    </recommendedName>
</protein>
<evidence type="ECO:0000313" key="5">
    <source>
        <dbReference type="Proteomes" id="UP001620626"/>
    </source>
</evidence>
<dbReference type="SUPFAM" id="SSF54695">
    <property type="entry name" value="POZ domain"/>
    <property type="match status" value="1"/>
</dbReference>
<name>A0ABD2MDR4_9BILA</name>
<organism evidence="4 5">
    <name type="scientific">Heterodera trifolii</name>
    <dbReference type="NCBI Taxonomy" id="157864"/>
    <lineage>
        <taxon>Eukaryota</taxon>
        <taxon>Metazoa</taxon>
        <taxon>Ecdysozoa</taxon>
        <taxon>Nematoda</taxon>
        <taxon>Chromadorea</taxon>
        <taxon>Rhabditida</taxon>
        <taxon>Tylenchina</taxon>
        <taxon>Tylenchomorpha</taxon>
        <taxon>Tylenchoidea</taxon>
        <taxon>Heteroderidae</taxon>
        <taxon>Heteroderinae</taxon>
        <taxon>Heterodera</taxon>
    </lineage>
</organism>
<feature type="signal peptide" evidence="2">
    <location>
        <begin position="1"/>
        <end position="23"/>
    </location>
</feature>
<accession>A0ABD2MDR4</accession>
<evidence type="ECO:0000256" key="2">
    <source>
        <dbReference type="SAM" id="SignalP"/>
    </source>
</evidence>
<dbReference type="Proteomes" id="UP001620626">
    <property type="component" value="Unassembled WGS sequence"/>
</dbReference>
<dbReference type="PANTHER" id="PTHR22744:SF14">
    <property type="entry name" value="BTB DOMAIN-CONTAINING PROTEIN-RELATED"/>
    <property type="match status" value="1"/>
</dbReference>
<dbReference type="InterPro" id="IPR011333">
    <property type="entry name" value="SKP1/BTB/POZ_sf"/>
</dbReference>
<gene>
    <name evidence="4" type="ORF">niasHT_008654</name>
</gene>
<dbReference type="InterPro" id="IPR000210">
    <property type="entry name" value="BTB/POZ_dom"/>
</dbReference>
<dbReference type="PANTHER" id="PTHR22744">
    <property type="entry name" value="HELIX LOOP HELIX PROTEIN 21-RELATED"/>
    <property type="match status" value="1"/>
</dbReference>
<sequence length="327" mass="37962">MHFNLFPLISIFIILHFEHVCLAPDSIGGQFELRIENFTKFANGPIRTIKYGQPKYIRGFVNRNDIIREWNFGEEIDKLLEHCQSSQSDLVLLSVNLKMDPPSGRSFPFNDILLVKNDEYDSAVPIKINKKLLALHSPFFDRLFFNNTEGSSSSYSSSSISYQPVVQLRPATVNYQPILQLNPPSTRENFYQMLLVLQYGESILEDTNVEDILRVAVRYEIEEVQGKCAKFLFSPKCQMTKLRSFRIAFNHGLNITKDLILKSMTREDFSEGKNLIEHHKEMEMLSIEASHEFNERYHQLFPEAPKDDKNKRQKVGQIDTDMPMIDE</sequence>
<feature type="region of interest" description="Disordered" evidence="1">
    <location>
        <begin position="304"/>
        <end position="327"/>
    </location>
</feature>
<proteinExistence type="predicted"/>
<feature type="domain" description="BTB" evidence="3">
    <location>
        <begin position="110"/>
        <end position="206"/>
    </location>
</feature>
<keyword evidence="2" id="KW-0732">Signal</keyword>
<evidence type="ECO:0000259" key="3">
    <source>
        <dbReference type="PROSITE" id="PS50097"/>
    </source>
</evidence>
<evidence type="ECO:0000313" key="4">
    <source>
        <dbReference type="EMBL" id="KAL3125202.1"/>
    </source>
</evidence>